<dbReference type="OrthoDB" id="10479868at2759"/>
<name>A0A5S9XFP2_ARATH</name>
<evidence type="ECO:0000313" key="3">
    <source>
        <dbReference type="Proteomes" id="UP000434276"/>
    </source>
</evidence>
<reference evidence="2 3" key="1">
    <citation type="submission" date="2019-12" db="EMBL/GenBank/DDBJ databases">
        <authorList>
            <person name="Jiao W.-B."/>
            <person name="Schneeberger K."/>
        </authorList>
    </citation>
    <scope>NUCLEOTIDE SEQUENCE [LARGE SCALE GENOMIC DNA]</scope>
    <source>
        <strain evidence="3">cv. C24</strain>
    </source>
</reference>
<dbReference type="Proteomes" id="UP000434276">
    <property type="component" value="Unassembled WGS sequence"/>
</dbReference>
<dbReference type="ExpressionAtlas" id="A0A5S9XFP2">
    <property type="expression patterns" value="baseline and differential"/>
</dbReference>
<evidence type="ECO:0000256" key="1">
    <source>
        <dbReference type="SAM" id="MobiDB-lite"/>
    </source>
</evidence>
<feature type="region of interest" description="Disordered" evidence="1">
    <location>
        <begin position="1"/>
        <end position="49"/>
    </location>
</feature>
<accession>A0A5S9XFP2</accession>
<organism evidence="2 3">
    <name type="scientific">Arabidopsis thaliana</name>
    <name type="common">Mouse-ear cress</name>
    <dbReference type="NCBI Taxonomy" id="3702"/>
    <lineage>
        <taxon>Eukaryota</taxon>
        <taxon>Viridiplantae</taxon>
        <taxon>Streptophyta</taxon>
        <taxon>Embryophyta</taxon>
        <taxon>Tracheophyta</taxon>
        <taxon>Spermatophyta</taxon>
        <taxon>Magnoliopsida</taxon>
        <taxon>eudicotyledons</taxon>
        <taxon>Gunneridae</taxon>
        <taxon>Pentapetalae</taxon>
        <taxon>rosids</taxon>
        <taxon>malvids</taxon>
        <taxon>Brassicales</taxon>
        <taxon>Brassicaceae</taxon>
        <taxon>Camelineae</taxon>
        <taxon>Arabidopsis</taxon>
    </lineage>
</organism>
<dbReference type="EMBL" id="CACSHJ010000089">
    <property type="protein sequence ID" value="CAA0383564.1"/>
    <property type="molecule type" value="Genomic_DNA"/>
</dbReference>
<evidence type="ECO:0000313" key="2">
    <source>
        <dbReference type="EMBL" id="CAA0383564.1"/>
    </source>
</evidence>
<protein>
    <submittedName>
        <fullName evidence="2">Uncharacterized protein</fullName>
    </submittedName>
</protein>
<gene>
    <name evidence="2" type="ORF">C24_LOCUS13773</name>
</gene>
<proteinExistence type="predicted"/>
<dbReference type="AlphaFoldDB" id="A0A5S9XFP2"/>
<sequence>MTNGETKKTTFRSGMSDVLSGDIAKSPKKSRTDDLSFHRMNRQASLVPSPKLQHYVPAVFAGAARERDWDLSPVTESRRGRRRL</sequence>